<sequence length="885" mass="97556">MPITYDHREWKAGLPVRSAVLKPLVQHGQFSTAPFLCRRFKGDRRASAWCAWVFWGEPGLPISQLDNRAQQDVGDHVLKSAHDDHSSPTTGFSNHASEMDMSKVLAKATQLVATFTMFLDICGFGDYWLLNSLKTISNYPEEAKSALIHCISVIGCCTQRIFFTNFGWDGIFLSKAQCDLLISITKDWELGYEELERLRKCAEIWKSAPGRFYDDVVELPDASDTSDPPRTLTLNNRNDHNTNHNTDPIKTYRSDLRLFGGVPRGGMGELSKLKTSGKKWGFLQQGIVLALTKASVKRAIIGYVQTLKEYAHVDLLNDAFDSICKEGRRRAQRCKGIPRDPGDFSHILNEEPAPNSDLSRGGGSIRVQNSQNSQKRPHDSSPTTCKHPPTLSLSDGDGQCGPSPAFIDGENILPTTNKRRRLLSDIPAGSTEVLEYHTNASCRTGSVPSTQQNSEAAAAFLAPEMDFGGETTAETRNPQPKIGRNDSNLTSGLVQISNLDLDIFDLDFNGPIGDLDFNEPPARATVDSEQQWSPGNANFSTNEATRSTSQPRMNFPEDICHGVTQRRPHRPQKRPPDSASTASKRRRLESRNTADEGEDVGSKQSSEEASPDPTENGNLTEAQGIQFFLDGHGTENVTPTSYTLTVYPFEAPAISNGGSTGRNESQVSGTQQCAQPYLNERRCFESGDTIDVNNQNDAYGGVDLPRTKQLPASNRQARIAVSYALSIQETPGHLSATSTSNDDSEAPVGFEEPRMVSALNHQPFVLDYSDTGNRSNIMRTPAGNGSEVNFDDLPNPLVAVPSNNSENDWQHFSNQRGANNVAEDSSHTWPNANTSSIPAFDWHDLPNPLSNDFVSTTTEYGWDNPPNWQDLPNPLNFFNQRPAGY</sequence>
<proteinExistence type="predicted"/>
<protein>
    <submittedName>
        <fullName evidence="2">Uncharacterized protein</fullName>
    </submittedName>
</protein>
<accession>A0A1J9RKY5</accession>
<evidence type="ECO:0000313" key="3">
    <source>
        <dbReference type="Proteomes" id="UP000242791"/>
    </source>
</evidence>
<gene>
    <name evidence="2" type="ORF">ACJ73_00029</name>
</gene>
<feature type="compositionally biased region" description="Polar residues" evidence="1">
    <location>
        <begin position="602"/>
        <end position="619"/>
    </location>
</feature>
<dbReference type="Proteomes" id="UP000242791">
    <property type="component" value="Unassembled WGS sequence"/>
</dbReference>
<dbReference type="EMBL" id="LGTZ01000001">
    <property type="protein sequence ID" value="OJD28588.1"/>
    <property type="molecule type" value="Genomic_DNA"/>
</dbReference>
<feature type="region of interest" description="Disordered" evidence="1">
    <location>
        <begin position="334"/>
        <end position="413"/>
    </location>
</feature>
<name>A0A1J9RKY5_9EURO</name>
<evidence type="ECO:0000313" key="2">
    <source>
        <dbReference type="EMBL" id="OJD28588.1"/>
    </source>
</evidence>
<evidence type="ECO:0000256" key="1">
    <source>
        <dbReference type="SAM" id="MobiDB-lite"/>
    </source>
</evidence>
<feature type="region of interest" description="Disordered" evidence="1">
    <location>
        <begin position="519"/>
        <end position="619"/>
    </location>
</feature>
<feature type="compositionally biased region" description="Polar residues" evidence="1">
    <location>
        <begin position="527"/>
        <end position="552"/>
    </location>
</feature>
<reference evidence="2 3" key="1">
    <citation type="submission" date="2015-08" db="EMBL/GenBank/DDBJ databases">
        <title>Emmonsia species relationships and genome sequence.</title>
        <authorList>
            <person name="Cuomo C.A."/>
            <person name="Schwartz I.S."/>
            <person name="Kenyon C."/>
            <person name="De Hoog G.S."/>
            <person name="Govender N.P."/>
            <person name="Botha A."/>
            <person name="Moreno L."/>
            <person name="De Vries M."/>
            <person name="Munoz J.F."/>
            <person name="Stielow J.B."/>
        </authorList>
    </citation>
    <scope>NUCLEOTIDE SEQUENCE [LARGE SCALE GENOMIC DNA]</scope>
    <source>
        <strain evidence="2 3">EI222</strain>
    </source>
</reference>
<dbReference type="VEuPathDB" id="FungiDB:ACJ73_00029"/>
<comment type="caution">
    <text evidence="2">The sequence shown here is derived from an EMBL/GenBank/DDBJ whole genome shotgun (WGS) entry which is preliminary data.</text>
</comment>
<keyword evidence="3" id="KW-1185">Reference proteome</keyword>
<organism evidence="2 3">
    <name type="scientific">Blastomyces percursus</name>
    <dbReference type="NCBI Taxonomy" id="1658174"/>
    <lineage>
        <taxon>Eukaryota</taxon>
        <taxon>Fungi</taxon>
        <taxon>Dikarya</taxon>
        <taxon>Ascomycota</taxon>
        <taxon>Pezizomycotina</taxon>
        <taxon>Eurotiomycetes</taxon>
        <taxon>Eurotiomycetidae</taxon>
        <taxon>Onygenales</taxon>
        <taxon>Ajellomycetaceae</taxon>
        <taxon>Blastomyces</taxon>
    </lineage>
</organism>
<feature type="compositionally biased region" description="Polar residues" evidence="1">
    <location>
        <begin position="366"/>
        <end position="384"/>
    </location>
</feature>
<dbReference type="AlphaFoldDB" id="A0A1J9RKY5"/>
<feature type="compositionally biased region" description="Basic residues" evidence="1">
    <location>
        <begin position="564"/>
        <end position="573"/>
    </location>
</feature>
<dbReference type="OrthoDB" id="4365312at2759"/>
<feature type="region of interest" description="Disordered" evidence="1">
    <location>
        <begin position="221"/>
        <end position="247"/>
    </location>
</feature>